<dbReference type="AlphaFoldDB" id="A0AAV2I9D9"/>
<dbReference type="Proteomes" id="UP001497497">
    <property type="component" value="Unassembled WGS sequence"/>
</dbReference>
<feature type="domain" description="Alpha/beta hydrolase fold-3" evidence="2">
    <location>
        <begin position="96"/>
        <end position="299"/>
    </location>
</feature>
<evidence type="ECO:0000313" key="3">
    <source>
        <dbReference type="EMBL" id="CAL1542776.1"/>
    </source>
</evidence>
<reference evidence="3 4" key="1">
    <citation type="submission" date="2024-04" db="EMBL/GenBank/DDBJ databases">
        <authorList>
            <consortium name="Genoscope - CEA"/>
            <person name="William W."/>
        </authorList>
    </citation>
    <scope>NUCLEOTIDE SEQUENCE [LARGE SCALE GENOMIC DNA]</scope>
</reference>
<accession>A0AAV2I9D9</accession>
<dbReference type="EMBL" id="CAXITT010000506">
    <property type="protein sequence ID" value="CAL1542776.1"/>
    <property type="molecule type" value="Genomic_DNA"/>
</dbReference>
<dbReference type="Pfam" id="PF07859">
    <property type="entry name" value="Abhydrolase_3"/>
    <property type="match status" value="1"/>
</dbReference>
<evidence type="ECO:0000256" key="1">
    <source>
        <dbReference type="ARBA" id="ARBA00022801"/>
    </source>
</evidence>
<gene>
    <name evidence="3" type="ORF">GSLYS_00016310001</name>
</gene>
<protein>
    <recommendedName>
        <fullName evidence="2">Alpha/beta hydrolase fold-3 domain-containing protein</fullName>
    </recommendedName>
</protein>
<dbReference type="PANTHER" id="PTHR48081:SF8">
    <property type="entry name" value="ALPHA_BETA HYDROLASE FOLD-3 DOMAIN-CONTAINING PROTEIN-RELATED"/>
    <property type="match status" value="1"/>
</dbReference>
<organism evidence="3 4">
    <name type="scientific">Lymnaea stagnalis</name>
    <name type="common">Great pond snail</name>
    <name type="synonym">Helix stagnalis</name>
    <dbReference type="NCBI Taxonomy" id="6523"/>
    <lineage>
        <taxon>Eukaryota</taxon>
        <taxon>Metazoa</taxon>
        <taxon>Spiralia</taxon>
        <taxon>Lophotrochozoa</taxon>
        <taxon>Mollusca</taxon>
        <taxon>Gastropoda</taxon>
        <taxon>Heterobranchia</taxon>
        <taxon>Euthyneura</taxon>
        <taxon>Panpulmonata</taxon>
        <taxon>Hygrophila</taxon>
        <taxon>Lymnaeoidea</taxon>
        <taxon>Lymnaeidae</taxon>
        <taxon>Lymnaea</taxon>
    </lineage>
</organism>
<sequence length="329" mass="36384">MDEYQLWAPIAKKYTVHDETYLWTRNLLANGFKPYNELGLEKARQHINERTRMQTPVTDYIGDEWEVIVPSPYSKDGIPVTVYKPSSAPEVPAIFMYFHGGGLLLGNRKMSEGIVQIIARDTGAIVLTVEYRLLPDPVFPFAPFDDGVVVTNWVLENKEVVGGNPDSKVGVGGDSGGGHLAASVTNDVRGLDFQVLVYPMTDTTLSSPTIQEFAECPTLCQADVKWFVETMAGPIPDYNSNPRVNVMVRTNTGDSPPTLMILAELDPMKGGGLDYADMLRAAGVSVQCEIIKGVPHVFFIMRDIFKTKCAEAYAHVVKFLKQFQSKAID</sequence>
<evidence type="ECO:0000259" key="2">
    <source>
        <dbReference type="Pfam" id="PF07859"/>
    </source>
</evidence>
<comment type="caution">
    <text evidence="3">The sequence shown here is derived from an EMBL/GenBank/DDBJ whole genome shotgun (WGS) entry which is preliminary data.</text>
</comment>
<dbReference type="PANTHER" id="PTHR48081">
    <property type="entry name" value="AB HYDROLASE SUPERFAMILY PROTEIN C4A8.06C"/>
    <property type="match status" value="1"/>
</dbReference>
<evidence type="ECO:0000313" key="4">
    <source>
        <dbReference type="Proteomes" id="UP001497497"/>
    </source>
</evidence>
<dbReference type="GO" id="GO:0016787">
    <property type="term" value="F:hydrolase activity"/>
    <property type="evidence" value="ECO:0007669"/>
    <property type="project" value="UniProtKB-KW"/>
</dbReference>
<dbReference type="Gene3D" id="3.40.50.1820">
    <property type="entry name" value="alpha/beta hydrolase"/>
    <property type="match status" value="1"/>
</dbReference>
<dbReference type="InterPro" id="IPR050300">
    <property type="entry name" value="GDXG_lipolytic_enzyme"/>
</dbReference>
<keyword evidence="4" id="KW-1185">Reference proteome</keyword>
<dbReference type="SUPFAM" id="SSF53474">
    <property type="entry name" value="alpha/beta-Hydrolases"/>
    <property type="match status" value="1"/>
</dbReference>
<dbReference type="InterPro" id="IPR029058">
    <property type="entry name" value="AB_hydrolase_fold"/>
</dbReference>
<keyword evidence="1" id="KW-0378">Hydrolase</keyword>
<proteinExistence type="predicted"/>
<dbReference type="InterPro" id="IPR013094">
    <property type="entry name" value="AB_hydrolase_3"/>
</dbReference>
<name>A0AAV2I9D9_LYMST</name>